<dbReference type="Proteomes" id="UP000220032">
    <property type="component" value="Unassembled WGS sequence"/>
</dbReference>
<dbReference type="EMBL" id="NTRC01000009">
    <property type="protein sequence ID" value="PFD21507.1"/>
    <property type="molecule type" value="Genomic_DNA"/>
</dbReference>
<dbReference type="RefSeq" id="WP_002070160.1">
    <property type="nucleotide sequence ID" value="NZ_AP022857.1"/>
</dbReference>
<evidence type="ECO:0000313" key="18">
    <source>
        <dbReference type="Proteomes" id="UP000613452"/>
    </source>
</evidence>
<evidence type="ECO:0000256" key="4">
    <source>
        <dbReference type="ARBA" id="ARBA00035176"/>
    </source>
</evidence>
<dbReference type="Gene3D" id="2.20.28.120">
    <property type="entry name" value="Ribosomal protein L33"/>
    <property type="match status" value="1"/>
</dbReference>
<evidence type="ECO:0000313" key="17">
    <source>
        <dbReference type="Proteomes" id="UP000220226"/>
    </source>
</evidence>
<reference evidence="6 13" key="2">
    <citation type="submission" date="2015-12" db="EMBL/GenBank/DDBJ databases">
        <title>Bacillus cereus Group isolate.</title>
        <authorList>
            <person name="Kovac J."/>
        </authorList>
    </citation>
    <scope>NUCLEOTIDE SEQUENCE [LARGE SCALE GENOMIC DNA]</scope>
    <source>
        <strain evidence="6 13">FSL W8-0275</strain>
    </source>
</reference>
<dbReference type="GO" id="GO:0003735">
    <property type="term" value="F:structural constituent of ribosome"/>
    <property type="evidence" value="ECO:0007669"/>
    <property type="project" value="InterPro"/>
</dbReference>
<dbReference type="GeneID" id="301201044"/>
<dbReference type="SMR" id="A0A068N2G6"/>
<evidence type="ECO:0000313" key="11">
    <source>
        <dbReference type="EMBL" id="PFE11420.1"/>
    </source>
</evidence>
<evidence type="ECO:0000313" key="13">
    <source>
        <dbReference type="Proteomes" id="UP000075591"/>
    </source>
</evidence>
<dbReference type="InterPro" id="IPR011332">
    <property type="entry name" value="Ribosomal_zn-bd"/>
</dbReference>
<evidence type="ECO:0000313" key="9">
    <source>
        <dbReference type="EMBL" id="PFC70841.1"/>
    </source>
</evidence>
<dbReference type="EMBL" id="JAEFBZ010000001">
    <property type="protein sequence ID" value="MBK1611599.1"/>
    <property type="molecule type" value="Genomic_DNA"/>
</dbReference>
<evidence type="ECO:0000256" key="2">
    <source>
        <dbReference type="ARBA" id="ARBA00022980"/>
    </source>
</evidence>
<dbReference type="EMBL" id="NTQT01000031">
    <property type="protein sequence ID" value="PFC70841.1"/>
    <property type="molecule type" value="Genomic_DNA"/>
</dbReference>
<dbReference type="GeneID" id="93010959"/>
<dbReference type="AlphaFoldDB" id="A0A068N2G6"/>
<evidence type="ECO:0000313" key="12">
    <source>
        <dbReference type="EMBL" id="UYW71234.1"/>
    </source>
</evidence>
<reference evidence="7 14" key="1">
    <citation type="submission" date="2015-09" db="EMBL/GenBank/DDBJ databases">
        <title>Bacillus cereus food isolates.</title>
        <authorList>
            <person name="Boekhorst J."/>
        </authorList>
    </citation>
    <scope>NUCLEOTIDE SEQUENCE [LARGE SCALE GENOMIC DNA]</scope>
    <source>
        <strain evidence="7 14">B4088</strain>
    </source>
</reference>
<dbReference type="Proteomes" id="UP000220226">
    <property type="component" value="Unassembled WGS sequence"/>
</dbReference>
<proteinExistence type="inferred from homology"/>
<evidence type="ECO:0000313" key="8">
    <source>
        <dbReference type="EMBL" id="MBK1611599.1"/>
    </source>
</evidence>
<dbReference type="Pfam" id="PF00471">
    <property type="entry name" value="Ribosomal_L33"/>
    <property type="match status" value="1"/>
</dbReference>
<dbReference type="GO" id="GO:0006412">
    <property type="term" value="P:translation"/>
    <property type="evidence" value="ECO:0007669"/>
    <property type="project" value="UniProtKB-UniRule"/>
</dbReference>
<evidence type="ECO:0000256" key="5">
    <source>
        <dbReference type="HAMAP-Rule" id="MF_00294"/>
    </source>
</evidence>
<dbReference type="HAMAP" id="MF_00294">
    <property type="entry name" value="Ribosomal_bL33"/>
    <property type="match status" value="1"/>
</dbReference>
<evidence type="ECO:0000313" key="14">
    <source>
        <dbReference type="Proteomes" id="UP000076482"/>
    </source>
</evidence>
<reference evidence="10 15" key="4">
    <citation type="submission" date="2017-09" db="EMBL/GenBank/DDBJ databases">
        <title>Large-scale bioinformatics analysis of Bacillus genomes uncovers conserved roles of natural products in bacterial physiology.</title>
        <authorList>
            <consortium name="Agbiome Team Llc"/>
            <person name="Bleich R.M."/>
            <person name="Kirk G.J."/>
            <person name="Santa Maria K.C."/>
            <person name="Allen S.E."/>
            <person name="Farag S."/>
            <person name="Shank E.A."/>
            <person name="Bowers A."/>
        </authorList>
    </citation>
    <scope>NUCLEOTIDE SEQUENCE [LARGE SCALE GENOMIC DNA]</scope>
    <source>
        <strain evidence="10 15">AFS024404</strain>
    </source>
</reference>
<evidence type="ECO:0000313" key="16">
    <source>
        <dbReference type="Proteomes" id="UP000220032"/>
    </source>
</evidence>
<dbReference type="EMBL" id="CP109872">
    <property type="protein sequence ID" value="UYW71234.1"/>
    <property type="molecule type" value="Genomic_DNA"/>
</dbReference>
<dbReference type="Proteomes" id="UP001163707">
    <property type="component" value="Chromosome"/>
</dbReference>
<dbReference type="NCBIfam" id="NF001764">
    <property type="entry name" value="PRK00504.1"/>
    <property type="match status" value="1"/>
</dbReference>
<dbReference type="Proteomes" id="UP000219743">
    <property type="component" value="Unassembled WGS sequence"/>
</dbReference>
<dbReference type="EMBL" id="NTRR01000037">
    <property type="protein sequence ID" value="PFE11420.1"/>
    <property type="molecule type" value="Genomic_DNA"/>
</dbReference>
<evidence type="ECO:0000313" key="7">
    <source>
        <dbReference type="EMBL" id="KZD66513.1"/>
    </source>
</evidence>
<dbReference type="Proteomes" id="UP000076482">
    <property type="component" value="Unassembled WGS sequence"/>
</dbReference>
<evidence type="ECO:0000256" key="1">
    <source>
        <dbReference type="ARBA" id="ARBA00007596"/>
    </source>
</evidence>
<protein>
    <recommendedName>
        <fullName evidence="4 5">Large ribosomal subunit protein bL33</fullName>
    </recommendedName>
</protein>
<evidence type="ECO:0000313" key="15">
    <source>
        <dbReference type="Proteomes" id="UP000219743"/>
    </source>
</evidence>
<gene>
    <name evidence="5 8" type="primary">rpmG</name>
    <name evidence="6" type="ORF">AT274_09335</name>
    <name evidence="7" type="ORF">B4088_2371</name>
    <name evidence="10" type="ORF">CN263_14580</name>
    <name evidence="9" type="ORF">CN290_25090</name>
    <name evidence="11" type="ORF">CN307_22235</name>
    <name evidence="8" type="ORF">JCR31_27465</name>
    <name evidence="12" type="ORF">OK229_10420</name>
</gene>
<keyword evidence="2 5" id="KW-0689">Ribosomal protein</keyword>
<reference evidence="8 18" key="5">
    <citation type="submission" date="2020-12" db="EMBL/GenBank/DDBJ databases">
        <title>Genome assembly for a thermostable protease producing Bacillus cereus MAKP1 strain isolated from chicken gut.</title>
        <authorList>
            <person name="Malaviya A."/>
        </authorList>
    </citation>
    <scope>NUCLEOTIDE SEQUENCE [LARGE SCALE GENOMIC DNA]</scope>
    <source>
        <strain evidence="8 18">MAKP1</strain>
    </source>
</reference>
<dbReference type="GO" id="GO:1990904">
    <property type="term" value="C:ribonucleoprotein complex"/>
    <property type="evidence" value="ECO:0007669"/>
    <property type="project" value="UniProtKB-KW"/>
</dbReference>
<dbReference type="NCBIfam" id="TIGR01023">
    <property type="entry name" value="rpmG_bact"/>
    <property type="match status" value="1"/>
</dbReference>
<reference evidence="16 17" key="3">
    <citation type="submission" date="2017-09" db="EMBL/GenBank/DDBJ databases">
        <title>Large-scale bioinformatics analysis of Bacillus genomes uncovers conserved roles of natural products in bacterial physiology.</title>
        <authorList>
            <consortium name="Agbiome Team Llc"/>
            <person name="Bleich R.M."/>
            <person name="Grubbs K.J."/>
            <person name="Santa Maria K.C."/>
            <person name="Allen S.E."/>
            <person name="Farag S."/>
            <person name="Shank E.A."/>
            <person name="Bowers A."/>
        </authorList>
    </citation>
    <scope>NUCLEOTIDE SEQUENCE [LARGE SCALE GENOMIC DNA]</scope>
    <source>
        <strain evidence="11 16">AFS022681</strain>
        <strain evidence="9 17">AFS025165</strain>
    </source>
</reference>
<dbReference type="SUPFAM" id="SSF57829">
    <property type="entry name" value="Zn-binding ribosomal proteins"/>
    <property type="match status" value="1"/>
</dbReference>
<keyword evidence="3 5" id="KW-0687">Ribonucleoprotein</keyword>
<dbReference type="EMBL" id="LOMT01000129">
    <property type="protein sequence ID" value="KXX88591.1"/>
    <property type="molecule type" value="Genomic_DNA"/>
</dbReference>
<reference evidence="12" key="6">
    <citation type="submission" date="2023-02" db="EMBL/GenBank/DDBJ databases">
        <title>Complete Genome Sequence of Bacillus cereus sensu lato isolate BC38B from pepper closely related to the Bacillus anthracis clade.</title>
        <authorList>
            <person name="Abdelli M."/>
            <person name="Cerar Kisek T."/>
            <person name="Falaise C."/>
            <person name="Cumont A."/>
            <person name="Giraud M."/>
            <person name="Chatoux J."/>
            <person name="Rogee S."/>
            <person name="Dadvisard M."/>
            <person name="Larigauderie G."/>
            <person name="Raynaud F."/>
            <person name="Godic Torkar K."/>
            <person name="Ramisse V."/>
        </authorList>
    </citation>
    <scope>NUCLEOTIDE SEQUENCE</scope>
    <source>
        <strain evidence="12">BC38B</strain>
    </source>
</reference>
<evidence type="ECO:0000313" key="6">
    <source>
        <dbReference type="EMBL" id="KXX88591.1"/>
    </source>
</evidence>
<accession>A0A068N2G6</accession>
<comment type="similarity">
    <text evidence="1 5">Belongs to the bacterial ribosomal protein bL33 family.</text>
</comment>
<dbReference type="KEGG" id="bcef:BcrFT9_00101"/>
<dbReference type="Proteomes" id="UP000613452">
    <property type="component" value="Unassembled WGS sequence"/>
</dbReference>
<dbReference type="Proteomes" id="UP000075591">
    <property type="component" value="Unassembled WGS sequence"/>
</dbReference>
<evidence type="ECO:0000313" key="10">
    <source>
        <dbReference type="EMBL" id="PFD21507.1"/>
    </source>
</evidence>
<dbReference type="InterPro" id="IPR001705">
    <property type="entry name" value="Ribosomal_bL33"/>
</dbReference>
<dbReference type="OrthoDB" id="9801333at2"/>
<dbReference type="GO" id="GO:0005737">
    <property type="term" value="C:cytoplasm"/>
    <property type="evidence" value="ECO:0007669"/>
    <property type="project" value="UniProtKB-ARBA"/>
</dbReference>
<dbReference type="PATRIC" id="fig|1396.420.peg.100"/>
<dbReference type="NCBIfam" id="NF001860">
    <property type="entry name" value="PRK00595.1"/>
    <property type="match status" value="1"/>
</dbReference>
<sequence>MRKKVVLSCEECKNRNYSTMKDTSSVERLEIKKFCKTCNQHTVHKETK</sequence>
<evidence type="ECO:0000256" key="3">
    <source>
        <dbReference type="ARBA" id="ARBA00023274"/>
    </source>
</evidence>
<dbReference type="EMBL" id="LJKE01000042">
    <property type="protein sequence ID" value="KZD66513.1"/>
    <property type="molecule type" value="Genomic_DNA"/>
</dbReference>
<organism evidence="7 14">
    <name type="scientific">Bacillus cereus</name>
    <dbReference type="NCBI Taxonomy" id="1396"/>
    <lineage>
        <taxon>Bacteria</taxon>
        <taxon>Bacillati</taxon>
        <taxon>Bacillota</taxon>
        <taxon>Bacilli</taxon>
        <taxon>Bacillales</taxon>
        <taxon>Bacillaceae</taxon>
        <taxon>Bacillus</taxon>
        <taxon>Bacillus cereus group</taxon>
    </lineage>
</organism>
<name>A0A068N2G6_BACCE</name>
<dbReference type="InterPro" id="IPR038584">
    <property type="entry name" value="Ribosomal_bL33_sf"/>
</dbReference>
<dbReference type="GO" id="GO:0005840">
    <property type="term" value="C:ribosome"/>
    <property type="evidence" value="ECO:0007669"/>
    <property type="project" value="UniProtKB-KW"/>
</dbReference>